<evidence type="ECO:0008006" key="11">
    <source>
        <dbReference type="Google" id="ProtNLM"/>
    </source>
</evidence>
<evidence type="ECO:0000259" key="8">
    <source>
        <dbReference type="Pfam" id="PF13567"/>
    </source>
</evidence>
<comment type="subcellular location">
    <subcellularLocation>
        <location evidence="1">Cell membrane</location>
        <topology evidence="1">Multi-pass membrane protein</topology>
    </subcellularLocation>
</comment>
<keyword evidence="4 6" id="KW-1133">Transmembrane helix</keyword>
<evidence type="ECO:0000256" key="5">
    <source>
        <dbReference type="ARBA" id="ARBA00023136"/>
    </source>
</evidence>
<protein>
    <recommendedName>
        <fullName evidence="11">ComEC/Rec2-related protein domain-containing protein</fullName>
    </recommendedName>
</protein>
<feature type="transmembrane region" description="Helical" evidence="6">
    <location>
        <begin position="7"/>
        <end position="24"/>
    </location>
</feature>
<dbReference type="EMBL" id="MHKE01000013">
    <property type="protein sequence ID" value="OGY83667.1"/>
    <property type="molecule type" value="Genomic_DNA"/>
</dbReference>
<dbReference type="Pfam" id="PF03772">
    <property type="entry name" value="Competence"/>
    <property type="match status" value="1"/>
</dbReference>
<name>A0A1G2B600_9BACT</name>
<evidence type="ECO:0000256" key="3">
    <source>
        <dbReference type="ARBA" id="ARBA00022692"/>
    </source>
</evidence>
<evidence type="ECO:0000256" key="2">
    <source>
        <dbReference type="ARBA" id="ARBA00022475"/>
    </source>
</evidence>
<dbReference type="InterPro" id="IPR052159">
    <property type="entry name" value="Competence_DNA_uptake"/>
</dbReference>
<keyword evidence="3 6" id="KW-0812">Transmembrane</keyword>
<dbReference type="STRING" id="1798543.A2898_05810"/>
<dbReference type="Proteomes" id="UP000179164">
    <property type="component" value="Unassembled WGS sequence"/>
</dbReference>
<dbReference type="InterPro" id="IPR004477">
    <property type="entry name" value="ComEC_N"/>
</dbReference>
<evidence type="ECO:0000256" key="4">
    <source>
        <dbReference type="ARBA" id="ARBA00022989"/>
    </source>
</evidence>
<dbReference type="AlphaFoldDB" id="A0A1G2B600"/>
<dbReference type="PANTHER" id="PTHR30619">
    <property type="entry name" value="DNA INTERNALIZATION/COMPETENCE PROTEIN COMEC/REC2"/>
    <property type="match status" value="1"/>
</dbReference>
<feature type="transmembrane region" description="Helical" evidence="6">
    <location>
        <begin position="336"/>
        <end position="353"/>
    </location>
</feature>
<evidence type="ECO:0000313" key="9">
    <source>
        <dbReference type="EMBL" id="OGY83667.1"/>
    </source>
</evidence>
<dbReference type="NCBIfam" id="TIGR00360">
    <property type="entry name" value="ComEC_N-term"/>
    <property type="match status" value="1"/>
</dbReference>
<reference evidence="9 10" key="1">
    <citation type="journal article" date="2016" name="Nat. Commun.">
        <title>Thousands of microbial genomes shed light on interconnected biogeochemical processes in an aquifer system.</title>
        <authorList>
            <person name="Anantharaman K."/>
            <person name="Brown C.T."/>
            <person name="Hug L.A."/>
            <person name="Sharon I."/>
            <person name="Castelle C.J."/>
            <person name="Probst A.J."/>
            <person name="Thomas B.C."/>
            <person name="Singh A."/>
            <person name="Wilkins M.J."/>
            <person name="Karaoz U."/>
            <person name="Brodie E.L."/>
            <person name="Williams K.H."/>
            <person name="Hubbard S.S."/>
            <person name="Banfield J.F."/>
        </authorList>
    </citation>
    <scope>NUCLEOTIDE SEQUENCE [LARGE SCALE GENOMIC DNA]</scope>
</reference>
<dbReference type="InterPro" id="IPR025405">
    <property type="entry name" value="DUF4131"/>
</dbReference>
<dbReference type="GO" id="GO:0005886">
    <property type="term" value="C:plasma membrane"/>
    <property type="evidence" value="ECO:0007669"/>
    <property type="project" value="UniProtKB-SubCell"/>
</dbReference>
<evidence type="ECO:0000259" key="7">
    <source>
        <dbReference type="Pfam" id="PF03772"/>
    </source>
</evidence>
<organism evidence="9 10">
    <name type="scientific">Candidatus Kerfeldbacteria bacterium RIFCSPLOWO2_01_FULL_48_11</name>
    <dbReference type="NCBI Taxonomy" id="1798543"/>
    <lineage>
        <taxon>Bacteria</taxon>
        <taxon>Candidatus Kerfeldiibacteriota</taxon>
    </lineage>
</organism>
<keyword evidence="2" id="KW-1003">Cell membrane</keyword>
<feature type="transmembrane region" description="Helical" evidence="6">
    <location>
        <begin position="401"/>
        <end position="424"/>
    </location>
</feature>
<evidence type="ECO:0000256" key="1">
    <source>
        <dbReference type="ARBA" id="ARBA00004651"/>
    </source>
</evidence>
<sequence>MTKSRAFIVVLLSFIAGVGIASFLTVPAHVLYLPLMLGAVAMVVFWKKKAVRVGAIAVIFLLAGIVRYRLSQPAEDFDIIQAFNGNKVQFVGVVYEEPDVRQDHMKLTIVSREVEGKKVQGKVLVKSPQYPAYAYGDILRIECELQAPEPIEDFAYDAYLARYDIYSICYRPRIEKEASGEGNPVLSVVYRLKQKFVSRINQVVPEPEASFLGGLILGAKHSIPAWLLEAFQKTGTTHIIALSGFNISIIAVFIQNFCKALWIPRNKAFWISLSAVGLFILMTGGQASIVRAGIMGALVLVARRLGRLSRITNALVFAAFVMVVITPKVLVFDAGFQLSFLATIGLVYLSPYLEKVFKPLPDVFEIRSSMVATLSAIILTTPLILTTFGRFSLIAPLVNVLILPLIPVAMAVGFITGVTAVAWIPLGTVCAWGAWAVLRGILFIVETVAALPYISFEIESFHWIGSAIAYASMGIVLWKIRKKPRMAHAH</sequence>
<feature type="transmembrane region" description="Helical" evidence="6">
    <location>
        <begin position="53"/>
        <end position="70"/>
    </location>
</feature>
<feature type="transmembrane region" description="Helical" evidence="6">
    <location>
        <begin position="374"/>
        <end position="395"/>
    </location>
</feature>
<dbReference type="Pfam" id="PF13567">
    <property type="entry name" value="DUF4131"/>
    <property type="match status" value="1"/>
</dbReference>
<dbReference type="PANTHER" id="PTHR30619:SF7">
    <property type="entry name" value="BETA-LACTAMASE DOMAIN PROTEIN"/>
    <property type="match status" value="1"/>
</dbReference>
<proteinExistence type="predicted"/>
<keyword evidence="5 6" id="KW-0472">Membrane</keyword>
<evidence type="ECO:0000256" key="6">
    <source>
        <dbReference type="SAM" id="Phobius"/>
    </source>
</evidence>
<comment type="caution">
    <text evidence="9">The sequence shown here is derived from an EMBL/GenBank/DDBJ whole genome shotgun (WGS) entry which is preliminary data.</text>
</comment>
<feature type="transmembrane region" description="Helical" evidence="6">
    <location>
        <begin position="240"/>
        <end position="262"/>
    </location>
</feature>
<feature type="transmembrane region" description="Helical" evidence="6">
    <location>
        <begin position="460"/>
        <end position="478"/>
    </location>
</feature>
<gene>
    <name evidence="9" type="ORF">A2898_05810</name>
</gene>
<accession>A0A1G2B600</accession>
<feature type="transmembrane region" description="Helical" evidence="6">
    <location>
        <begin position="268"/>
        <end position="290"/>
    </location>
</feature>
<evidence type="ECO:0000313" key="10">
    <source>
        <dbReference type="Proteomes" id="UP000179164"/>
    </source>
</evidence>
<feature type="domain" description="DUF4131" evidence="8">
    <location>
        <begin position="31"/>
        <end position="171"/>
    </location>
</feature>
<feature type="transmembrane region" description="Helical" evidence="6">
    <location>
        <begin position="311"/>
        <end position="330"/>
    </location>
</feature>
<feature type="domain" description="ComEC/Rec2-related protein" evidence="7">
    <location>
        <begin position="215"/>
        <end position="482"/>
    </location>
</feature>